<dbReference type="InterPro" id="IPR013321">
    <property type="entry name" value="Arc_rbn_hlx_hlx"/>
</dbReference>
<proteinExistence type="predicted"/>
<keyword evidence="2" id="KW-1185">Reference proteome</keyword>
<gene>
    <name evidence="1" type="ORF">ACFQGB_05045</name>
</gene>
<evidence type="ECO:0000313" key="1">
    <source>
        <dbReference type="EMBL" id="MFC6952221.1"/>
    </source>
</evidence>
<name>A0ABD5VAZ0_9EURY</name>
<accession>A0ABD5VAZ0</accession>
<dbReference type="Proteomes" id="UP001596395">
    <property type="component" value="Unassembled WGS sequence"/>
</dbReference>
<dbReference type="EMBL" id="JBHSXN010000001">
    <property type="protein sequence ID" value="MFC6952221.1"/>
    <property type="molecule type" value="Genomic_DNA"/>
</dbReference>
<dbReference type="AlphaFoldDB" id="A0ABD5VAZ0"/>
<organism evidence="1 2">
    <name type="scientific">Halorubellus litoreus</name>
    <dbReference type="NCBI Taxonomy" id="755308"/>
    <lineage>
        <taxon>Archaea</taxon>
        <taxon>Methanobacteriati</taxon>
        <taxon>Methanobacteriota</taxon>
        <taxon>Stenosarchaea group</taxon>
        <taxon>Halobacteria</taxon>
        <taxon>Halobacteriales</taxon>
        <taxon>Halorubellaceae</taxon>
        <taxon>Halorubellus</taxon>
    </lineage>
</organism>
<protein>
    <submittedName>
        <fullName evidence="1">Ribbon-helix-helix domain-containing protein</fullName>
    </submittedName>
</protein>
<dbReference type="CDD" id="cd22231">
    <property type="entry name" value="RHH_NikR_HicB-like"/>
    <property type="match status" value="1"/>
</dbReference>
<evidence type="ECO:0000313" key="2">
    <source>
        <dbReference type="Proteomes" id="UP001596395"/>
    </source>
</evidence>
<comment type="caution">
    <text evidence="1">The sequence shown here is derived from an EMBL/GenBank/DDBJ whole genome shotgun (WGS) entry which is preliminary data.</text>
</comment>
<dbReference type="Gene3D" id="1.10.1220.10">
    <property type="entry name" value="Met repressor-like"/>
    <property type="match status" value="1"/>
</dbReference>
<sequence>MARPTDSGPGATVSASSVPQELVDEFDDWVDRGDRFDSRSEAIRGLMRNAVGSTPEYMTPLEPPRNERLARGYKRLCQAANKNGVVRRDSARKACSNGPQNLSKQEVDALVLKPLDRRGYITLQSNVYGDSAWKIVGWETDGECINR</sequence>
<dbReference type="RefSeq" id="WP_336349212.1">
    <property type="nucleotide sequence ID" value="NZ_JAZAQL010000001.1"/>
</dbReference>
<reference evidence="1 2" key="1">
    <citation type="journal article" date="2019" name="Int. J. Syst. Evol. Microbiol.">
        <title>The Global Catalogue of Microorganisms (GCM) 10K type strain sequencing project: providing services to taxonomists for standard genome sequencing and annotation.</title>
        <authorList>
            <consortium name="The Broad Institute Genomics Platform"/>
            <consortium name="The Broad Institute Genome Sequencing Center for Infectious Disease"/>
            <person name="Wu L."/>
            <person name="Ma J."/>
        </authorList>
    </citation>
    <scope>NUCLEOTIDE SEQUENCE [LARGE SCALE GENOMIC DNA]</scope>
    <source>
        <strain evidence="1 2">GX26</strain>
    </source>
</reference>